<protein>
    <recommendedName>
        <fullName evidence="3 5">acylphosphatase</fullName>
        <ecNumber evidence="2 5">3.6.1.7</ecNumber>
    </recommendedName>
</protein>
<feature type="active site" evidence="5">
    <location>
        <position position="37"/>
    </location>
</feature>
<feature type="active site" evidence="5">
    <location>
        <position position="19"/>
    </location>
</feature>
<dbReference type="InterPro" id="IPR017968">
    <property type="entry name" value="Acylphosphatase_CS"/>
</dbReference>
<dbReference type="EC" id="3.6.1.7" evidence="2 5"/>
<accession>A0A839UJ75</accession>
<dbReference type="AlphaFoldDB" id="A0A839UJ75"/>
<evidence type="ECO:0000313" key="8">
    <source>
        <dbReference type="EMBL" id="MBB3167613.1"/>
    </source>
</evidence>
<keyword evidence="9" id="KW-1185">Reference proteome</keyword>
<organism evidence="8 9">
    <name type="scientific">Simiduia aestuariiviva</name>
    <dbReference type="NCBI Taxonomy" id="1510459"/>
    <lineage>
        <taxon>Bacteria</taxon>
        <taxon>Pseudomonadati</taxon>
        <taxon>Pseudomonadota</taxon>
        <taxon>Gammaproteobacteria</taxon>
        <taxon>Cellvibrionales</taxon>
        <taxon>Cellvibrionaceae</taxon>
        <taxon>Simiduia</taxon>
    </lineage>
</organism>
<evidence type="ECO:0000256" key="2">
    <source>
        <dbReference type="ARBA" id="ARBA00012150"/>
    </source>
</evidence>
<dbReference type="Proteomes" id="UP000559987">
    <property type="component" value="Unassembled WGS sequence"/>
</dbReference>
<evidence type="ECO:0000259" key="7">
    <source>
        <dbReference type="PROSITE" id="PS51160"/>
    </source>
</evidence>
<dbReference type="InterPro" id="IPR036046">
    <property type="entry name" value="Acylphosphatase-like_dom_sf"/>
</dbReference>
<evidence type="ECO:0000256" key="4">
    <source>
        <dbReference type="ARBA" id="ARBA00047645"/>
    </source>
</evidence>
<dbReference type="PROSITE" id="PS00151">
    <property type="entry name" value="ACYLPHOSPHATASE_2"/>
    <property type="match status" value="1"/>
</dbReference>
<dbReference type="PANTHER" id="PTHR47268">
    <property type="entry name" value="ACYLPHOSPHATASE"/>
    <property type="match status" value="1"/>
</dbReference>
<dbReference type="GO" id="GO:0003998">
    <property type="term" value="F:acylphosphatase activity"/>
    <property type="evidence" value="ECO:0007669"/>
    <property type="project" value="UniProtKB-EC"/>
</dbReference>
<dbReference type="SUPFAM" id="SSF54975">
    <property type="entry name" value="Acylphosphatase/BLUF domain-like"/>
    <property type="match status" value="1"/>
</dbReference>
<dbReference type="PROSITE" id="PS51160">
    <property type="entry name" value="ACYLPHOSPHATASE_3"/>
    <property type="match status" value="1"/>
</dbReference>
<keyword evidence="5 8" id="KW-0378">Hydrolase</keyword>
<proteinExistence type="inferred from homology"/>
<dbReference type="PANTHER" id="PTHR47268:SF4">
    <property type="entry name" value="ACYLPHOSPHATASE"/>
    <property type="match status" value="1"/>
</dbReference>
<name>A0A839UJ75_9GAMM</name>
<evidence type="ECO:0000313" key="9">
    <source>
        <dbReference type="Proteomes" id="UP000559987"/>
    </source>
</evidence>
<sequence>MMLCKQFVISGTVQGVYYRASCLEVALALSLTGWVRNLPNGQVEAFACGNLEQLDQFESWLHKGPITADVTSVIAKLQPTETWSTFTIR</sequence>
<reference evidence="8 9" key="1">
    <citation type="submission" date="2020-08" db="EMBL/GenBank/DDBJ databases">
        <title>Genomic Encyclopedia of Type Strains, Phase III (KMG-III): the genomes of soil and plant-associated and newly described type strains.</title>
        <authorList>
            <person name="Whitman W."/>
        </authorList>
    </citation>
    <scope>NUCLEOTIDE SEQUENCE [LARGE SCALE GENOMIC DNA]</scope>
    <source>
        <strain evidence="8 9">CECT 8571</strain>
    </source>
</reference>
<comment type="caution">
    <text evidence="8">The sequence shown here is derived from an EMBL/GenBank/DDBJ whole genome shotgun (WGS) entry which is preliminary data.</text>
</comment>
<evidence type="ECO:0000256" key="6">
    <source>
        <dbReference type="RuleBase" id="RU004168"/>
    </source>
</evidence>
<evidence type="ECO:0000256" key="3">
    <source>
        <dbReference type="ARBA" id="ARBA00015991"/>
    </source>
</evidence>
<dbReference type="InterPro" id="IPR020456">
    <property type="entry name" value="Acylphosphatase"/>
</dbReference>
<gene>
    <name evidence="8" type="ORF">FHS30_000789</name>
</gene>
<evidence type="ECO:0000256" key="1">
    <source>
        <dbReference type="ARBA" id="ARBA00005614"/>
    </source>
</evidence>
<comment type="similarity">
    <text evidence="1 6">Belongs to the acylphosphatase family.</text>
</comment>
<comment type="catalytic activity">
    <reaction evidence="4 5">
        <text>an acyl phosphate + H2O = a carboxylate + phosphate + H(+)</text>
        <dbReference type="Rhea" id="RHEA:14965"/>
        <dbReference type="ChEBI" id="CHEBI:15377"/>
        <dbReference type="ChEBI" id="CHEBI:15378"/>
        <dbReference type="ChEBI" id="CHEBI:29067"/>
        <dbReference type="ChEBI" id="CHEBI:43474"/>
        <dbReference type="ChEBI" id="CHEBI:59918"/>
        <dbReference type="EC" id="3.6.1.7"/>
    </reaction>
</comment>
<dbReference type="Pfam" id="PF00708">
    <property type="entry name" value="Acylphosphatase"/>
    <property type="match status" value="1"/>
</dbReference>
<evidence type="ECO:0000256" key="5">
    <source>
        <dbReference type="PROSITE-ProRule" id="PRU00520"/>
    </source>
</evidence>
<dbReference type="InterPro" id="IPR001792">
    <property type="entry name" value="Acylphosphatase-like_dom"/>
</dbReference>
<feature type="domain" description="Acylphosphatase-like" evidence="7">
    <location>
        <begin position="4"/>
        <end position="89"/>
    </location>
</feature>
<dbReference type="Gene3D" id="3.30.70.100">
    <property type="match status" value="1"/>
</dbReference>
<dbReference type="EMBL" id="JACHXZ010000001">
    <property type="protein sequence ID" value="MBB3167613.1"/>
    <property type="molecule type" value="Genomic_DNA"/>
</dbReference>